<dbReference type="AlphaFoldDB" id="A0A2S0KBC8"/>
<evidence type="ECO:0000256" key="1">
    <source>
        <dbReference type="SAM" id="MobiDB-lite"/>
    </source>
</evidence>
<dbReference type="Proteomes" id="UP000239814">
    <property type="component" value="Chromosome"/>
</dbReference>
<organism evidence="2 3">
    <name type="scientific">Gordonia iterans</name>
    <dbReference type="NCBI Taxonomy" id="1004901"/>
    <lineage>
        <taxon>Bacteria</taxon>
        <taxon>Bacillati</taxon>
        <taxon>Actinomycetota</taxon>
        <taxon>Actinomycetes</taxon>
        <taxon>Mycobacteriales</taxon>
        <taxon>Gordoniaceae</taxon>
        <taxon>Gordonia</taxon>
    </lineage>
</organism>
<feature type="compositionally biased region" description="Low complexity" evidence="1">
    <location>
        <begin position="143"/>
        <end position="156"/>
    </location>
</feature>
<reference evidence="2 3" key="1">
    <citation type="submission" date="2018-03" db="EMBL/GenBank/DDBJ databases">
        <title>Characteristics and genome of n-alkane degrading marine bacteria Gordonia iterans isolated from crude oil contaminated in Tae-an, South Korea.</title>
        <authorList>
            <person name="Lee S.-S."/>
            <person name="Kim H."/>
        </authorList>
    </citation>
    <scope>NUCLEOTIDE SEQUENCE [LARGE SCALE GENOMIC DNA]</scope>
    <source>
        <strain evidence="2 3">Co17</strain>
    </source>
</reference>
<feature type="compositionally biased region" description="Basic and acidic residues" evidence="1">
    <location>
        <begin position="157"/>
        <end position="175"/>
    </location>
</feature>
<dbReference type="RefSeq" id="WP_105940735.1">
    <property type="nucleotide sequence ID" value="NZ_CP027433.1"/>
</dbReference>
<gene>
    <name evidence="2" type="ORF">C6V83_00490</name>
</gene>
<proteinExistence type="predicted"/>
<dbReference type="KEGG" id="git:C6V83_00490"/>
<name>A0A2S0KBC8_9ACTN</name>
<sequence>MTGDVAGVPPERLPVVLAGLAGAQPGVLVAGLAAEGVHGTVVVGEAQTPPPTARAAVLAVDLTIDAGSAEEELLAALRATGAPVALVGAGAGADADWPGRLAAARRRLDPARRLPVFAVSTDLLRAGDPTRSGLPALARWCADPGPAAGPDPSAAPARDRVRRDGRAADPAREGAARLAGARAGLADLRGRLAVDLRAGAAQLTRRIQSARGPVATE</sequence>
<evidence type="ECO:0000313" key="3">
    <source>
        <dbReference type="Proteomes" id="UP000239814"/>
    </source>
</evidence>
<dbReference type="EMBL" id="CP027433">
    <property type="protein sequence ID" value="AVL98986.1"/>
    <property type="molecule type" value="Genomic_DNA"/>
</dbReference>
<protein>
    <submittedName>
        <fullName evidence="2">Uncharacterized protein</fullName>
    </submittedName>
</protein>
<evidence type="ECO:0000313" key="2">
    <source>
        <dbReference type="EMBL" id="AVL98986.1"/>
    </source>
</evidence>
<accession>A0A2S0KBC8</accession>
<keyword evidence="3" id="KW-1185">Reference proteome</keyword>
<feature type="region of interest" description="Disordered" evidence="1">
    <location>
        <begin position="143"/>
        <end position="176"/>
    </location>
</feature>